<name>A0A011UD78_RUMAL</name>
<comment type="caution">
    <text evidence="2">The sequence shown here is derived from an EMBL/GenBank/DDBJ whole genome shotgun (WGS) entry which is preliminary data.</text>
</comment>
<evidence type="ECO:0000256" key="1">
    <source>
        <dbReference type="SAM" id="Coils"/>
    </source>
</evidence>
<dbReference type="RefSeq" id="WP_037289427.1">
    <property type="nucleotide sequence ID" value="NZ_JEOB01000004.1"/>
</dbReference>
<protein>
    <submittedName>
        <fullName evidence="2">Uncharacterized protein</fullName>
    </submittedName>
</protein>
<dbReference type="EMBL" id="JEOB01000004">
    <property type="protein sequence ID" value="EXM38569.1"/>
    <property type="molecule type" value="Genomic_DNA"/>
</dbReference>
<dbReference type="PATRIC" id="fig|1341156.4.peg.2568"/>
<proteinExistence type="predicted"/>
<sequence>MSNAEKNHEMTVEEFVAELKRLKEQNEDLLDKATEKLADLEDNEPDSDGVKYERWQDKCDAQQCLIEAIEERLDKINSYLEEYDTSEV</sequence>
<evidence type="ECO:0000313" key="3">
    <source>
        <dbReference type="Proteomes" id="UP000021369"/>
    </source>
</evidence>
<dbReference type="AlphaFoldDB" id="A0A011UD78"/>
<organism evidence="2 3">
    <name type="scientific">Ruminococcus albus SY3</name>
    <dbReference type="NCBI Taxonomy" id="1341156"/>
    <lineage>
        <taxon>Bacteria</taxon>
        <taxon>Bacillati</taxon>
        <taxon>Bacillota</taxon>
        <taxon>Clostridia</taxon>
        <taxon>Eubacteriales</taxon>
        <taxon>Oscillospiraceae</taxon>
        <taxon>Ruminococcus</taxon>
    </lineage>
</organism>
<gene>
    <name evidence="2" type="ORF">RASY3_14770</name>
</gene>
<dbReference type="Proteomes" id="UP000021369">
    <property type="component" value="Unassembled WGS sequence"/>
</dbReference>
<keyword evidence="3" id="KW-1185">Reference proteome</keyword>
<feature type="coiled-coil region" evidence="1">
    <location>
        <begin position="5"/>
        <end position="72"/>
    </location>
</feature>
<reference evidence="2 3" key="1">
    <citation type="submission" date="2013-06" db="EMBL/GenBank/DDBJ databases">
        <title>Rumen cellulosomics: divergent fiber-degrading strategies revealed by comparative genome-wide analysis of six Ruminococcal strains.</title>
        <authorList>
            <person name="Dassa B."/>
            <person name="Borovok I."/>
            <person name="Lamed R."/>
            <person name="Flint H."/>
            <person name="Yeoman C.J."/>
            <person name="White B."/>
            <person name="Bayer E.A."/>
        </authorList>
    </citation>
    <scope>NUCLEOTIDE SEQUENCE [LARGE SCALE GENOMIC DNA]</scope>
    <source>
        <strain evidence="2 3">SY3</strain>
    </source>
</reference>
<keyword evidence="1" id="KW-0175">Coiled coil</keyword>
<accession>A0A011UD78</accession>
<evidence type="ECO:0000313" key="2">
    <source>
        <dbReference type="EMBL" id="EXM38569.1"/>
    </source>
</evidence>